<name>F8Q6Q5_SERL3</name>
<organism evidence="2">
    <name type="scientific">Serpula lacrymans var. lacrymans (strain S7.3)</name>
    <name type="common">Dry rot fungus</name>
    <dbReference type="NCBI Taxonomy" id="936435"/>
    <lineage>
        <taxon>Eukaryota</taxon>
        <taxon>Fungi</taxon>
        <taxon>Dikarya</taxon>
        <taxon>Basidiomycota</taxon>
        <taxon>Agaricomycotina</taxon>
        <taxon>Agaricomycetes</taxon>
        <taxon>Agaricomycetidae</taxon>
        <taxon>Boletales</taxon>
        <taxon>Coniophorineae</taxon>
        <taxon>Serpulaceae</taxon>
        <taxon>Serpula</taxon>
    </lineage>
</organism>
<sequence>MSDVCGAISRPPNCFLEARLAPSTGVYSKVFAIKPGLAIVNPRQCVNPKQTQHDPHDLSLQSTGMNTQLHRSHETCNFRPRLSQQGAISLVPVSRPLKESNGGEMQSMHPMNLHASRKCSPSHLGAHQNDAIRNSERQCTIAEMEAKRLWCKPILHHAHRRQKLFNPLLALHRLAGLSGGFCVGRAQILVDMLQPEENFRLEVRTSLLLLTFPDLVDMLQPEENFRLEVRTSLLLLTFPDLVDMLQPEENFRLEVRTSLLLFTLPDDLVG</sequence>
<gene>
    <name evidence="1" type="ORF">SERLA73DRAFT_76271</name>
</gene>
<protein>
    <submittedName>
        <fullName evidence="1">Uncharacterized protein</fullName>
    </submittedName>
</protein>
<dbReference type="EMBL" id="GL945484">
    <property type="protein sequence ID" value="EGN96293.1"/>
    <property type="molecule type" value="Genomic_DNA"/>
</dbReference>
<dbReference type="InParanoid" id="F8Q6Q5"/>
<dbReference type="Proteomes" id="UP000008063">
    <property type="component" value="Unassembled WGS sequence"/>
</dbReference>
<evidence type="ECO:0000313" key="2">
    <source>
        <dbReference type="Proteomes" id="UP000008063"/>
    </source>
</evidence>
<proteinExistence type="predicted"/>
<evidence type="ECO:0000313" key="1">
    <source>
        <dbReference type="EMBL" id="EGN96293.1"/>
    </source>
</evidence>
<dbReference type="AlphaFoldDB" id="F8Q6Q5"/>
<dbReference type="HOGENOM" id="CLU_1031182_0_0_1"/>
<reference evidence="2" key="1">
    <citation type="journal article" date="2011" name="Science">
        <title>The plant cell wall-decomposing machinery underlies the functional diversity of forest fungi.</title>
        <authorList>
            <person name="Eastwood D.C."/>
            <person name="Floudas D."/>
            <person name="Binder M."/>
            <person name="Majcherczyk A."/>
            <person name="Schneider P."/>
            <person name="Aerts A."/>
            <person name="Asiegbu F.O."/>
            <person name="Baker S.E."/>
            <person name="Barry K."/>
            <person name="Bendiksby M."/>
            <person name="Blumentritt M."/>
            <person name="Coutinho P.M."/>
            <person name="Cullen D."/>
            <person name="de Vries R.P."/>
            <person name="Gathman A."/>
            <person name="Goodell B."/>
            <person name="Henrissat B."/>
            <person name="Ihrmark K."/>
            <person name="Kauserud H."/>
            <person name="Kohler A."/>
            <person name="LaButti K."/>
            <person name="Lapidus A."/>
            <person name="Lavin J.L."/>
            <person name="Lee Y.-H."/>
            <person name="Lindquist E."/>
            <person name="Lilly W."/>
            <person name="Lucas S."/>
            <person name="Morin E."/>
            <person name="Murat C."/>
            <person name="Oguiza J.A."/>
            <person name="Park J."/>
            <person name="Pisabarro A.G."/>
            <person name="Riley R."/>
            <person name="Rosling A."/>
            <person name="Salamov A."/>
            <person name="Schmidt O."/>
            <person name="Schmutz J."/>
            <person name="Skrede I."/>
            <person name="Stenlid J."/>
            <person name="Wiebenga A."/>
            <person name="Xie X."/>
            <person name="Kuees U."/>
            <person name="Hibbett D.S."/>
            <person name="Hoffmeister D."/>
            <person name="Hoegberg N."/>
            <person name="Martin F."/>
            <person name="Grigoriev I.V."/>
            <person name="Watkinson S.C."/>
        </authorList>
    </citation>
    <scope>NUCLEOTIDE SEQUENCE [LARGE SCALE GENOMIC DNA]</scope>
    <source>
        <strain evidence="2">strain S7.3</strain>
    </source>
</reference>
<keyword evidence="2" id="KW-1185">Reference proteome</keyword>
<accession>F8Q6Q5</accession>